<sequence length="875" mass="97687">MHEQTGILILIFVVGSLLIGAATRFFMRRSSIPYSVSLLIIGLFLGTGHRFLETDIHFPLLSATIELVADIDPHLILFILLPTLIFESAYSLEVHLFRRIFNQIAILAVPGLIVSTLLTAAFVYYLFPWQWSWAIALLFGALISATDPVAVVALLNEVSSRKRLETLIEGESLLNDGTAIVLFTLFLGIALNTNQAELTITGLVGQFFWVVLLGMAIGYVIGWIALFWIGRLFNQPSVEIAISITSAYLAFFVAEGVFHVSGVVAVVTLAILFAGEGRTRISPEVTDFMHRFWETMAYIANTLIFLLVGILIANRLDLGAHLMWLYAGILYLGLLLIRGVSVGMFIPVLQRSGVGITREKALVLIWGGLRGAVALALALSVAHSDLIPQETRDQILFLCAGIVVLTIVINGTTMGWLLERLGLNELPPAKQATVDKAIQRITKMVEEVIPELERDEFLRGANWVKIKHDNLLRIAPPPTKTGTNGHQTEAREDEQKLTPEALSVAFRRQLLETERNHYWLQYKEGLLGRHATNKLVDVVEHALDGEPTLSPRPELLKLWNVPTLTHFLNKFPLLSRIAVVTSFRRMTLGYDIARGFINAQHEIERYIDTLAPSDTDKEAVELEIQQNKSDTLERIEQLRETFPEIISRLETNAARRLLLNKERLVIYELIERGVLDHPEAKKLIAAIEERMSRLLRADTKFALPDPEDILRQLHWTKALSQTTHEQLLHIASQRIFSAGELLYKENAPVDFFAVILRGRVKLSRGASHKTPTEEHSTTVKHPTTEEKHRKLAGPGDLLGGMCLVTGIADHTAFAQSPVDVLWWPADRLKQVMAKDTQLANVLLNEIQAVTQPDLAGPKSISDSDGIQSRFDPDPG</sequence>
<dbReference type="GO" id="GO:0015386">
    <property type="term" value="F:potassium:proton antiporter activity"/>
    <property type="evidence" value="ECO:0007669"/>
    <property type="project" value="TreeGrafter"/>
</dbReference>
<keyword evidence="3" id="KW-0050">Antiport</keyword>
<evidence type="ECO:0000313" key="14">
    <source>
        <dbReference type="EMBL" id="ARU59361.1"/>
    </source>
</evidence>
<dbReference type="PANTHER" id="PTHR10110">
    <property type="entry name" value="SODIUM/HYDROGEN EXCHANGER"/>
    <property type="match status" value="1"/>
</dbReference>
<dbReference type="Pfam" id="PF00999">
    <property type="entry name" value="Na_H_Exchanger"/>
    <property type="match status" value="1"/>
</dbReference>
<feature type="region of interest" description="Disordered" evidence="11">
    <location>
        <begin position="854"/>
        <end position="875"/>
    </location>
</feature>
<organism evidence="14 15">
    <name type="scientific">Oleiphilus messinensis</name>
    <dbReference type="NCBI Taxonomy" id="141451"/>
    <lineage>
        <taxon>Bacteria</taxon>
        <taxon>Pseudomonadati</taxon>
        <taxon>Pseudomonadota</taxon>
        <taxon>Gammaproteobacteria</taxon>
        <taxon>Oceanospirillales</taxon>
        <taxon>Oleiphilaceae</taxon>
        <taxon>Oleiphilus</taxon>
    </lineage>
</organism>
<comment type="subcellular location">
    <subcellularLocation>
        <location evidence="1">Cell membrane</location>
        <topology evidence="1">Multi-pass membrane protein</topology>
    </subcellularLocation>
</comment>
<evidence type="ECO:0000256" key="2">
    <source>
        <dbReference type="ARBA" id="ARBA00022448"/>
    </source>
</evidence>
<evidence type="ECO:0000256" key="5">
    <source>
        <dbReference type="ARBA" id="ARBA00022692"/>
    </source>
</evidence>
<evidence type="ECO:0000256" key="3">
    <source>
        <dbReference type="ARBA" id="ARBA00022449"/>
    </source>
</evidence>
<dbReference type="InterPro" id="IPR014710">
    <property type="entry name" value="RmlC-like_jellyroll"/>
</dbReference>
<evidence type="ECO:0000256" key="10">
    <source>
        <dbReference type="ARBA" id="ARBA00023201"/>
    </source>
</evidence>
<feature type="transmembrane region" description="Helical" evidence="12">
    <location>
        <begin position="361"/>
        <end position="383"/>
    </location>
</feature>
<keyword evidence="2" id="KW-0813">Transport</keyword>
<evidence type="ECO:0000256" key="8">
    <source>
        <dbReference type="ARBA" id="ARBA00023065"/>
    </source>
</evidence>
<dbReference type="CDD" id="cd00038">
    <property type="entry name" value="CAP_ED"/>
    <property type="match status" value="1"/>
</dbReference>
<dbReference type="SMART" id="SM00100">
    <property type="entry name" value="cNMP"/>
    <property type="match status" value="1"/>
</dbReference>
<reference evidence="14 15" key="1">
    <citation type="submission" date="2017-05" db="EMBL/GenBank/DDBJ databases">
        <title>Genomic insights into alkan degradation activity of Oleiphilus messinensis.</title>
        <authorList>
            <person name="Kozyavkin S.A."/>
            <person name="Slesarev A.I."/>
            <person name="Golyshin P.N."/>
            <person name="Korzhenkov A."/>
            <person name="Golyshina O.N."/>
            <person name="Toshchakov S.V."/>
        </authorList>
    </citation>
    <scope>NUCLEOTIDE SEQUENCE [LARGE SCALE GENOMIC DNA]</scope>
    <source>
        <strain evidence="14 15">ME102</strain>
    </source>
</reference>
<feature type="transmembrane region" description="Helical" evidence="12">
    <location>
        <begin position="207"/>
        <end position="229"/>
    </location>
</feature>
<keyword evidence="6 12" id="KW-1133">Transmembrane helix</keyword>
<keyword evidence="8" id="KW-0406">Ion transport</keyword>
<dbReference type="GO" id="GO:0098719">
    <property type="term" value="P:sodium ion import across plasma membrane"/>
    <property type="evidence" value="ECO:0007669"/>
    <property type="project" value="TreeGrafter"/>
</dbReference>
<dbReference type="GO" id="GO:0051453">
    <property type="term" value="P:regulation of intracellular pH"/>
    <property type="evidence" value="ECO:0007669"/>
    <property type="project" value="TreeGrafter"/>
</dbReference>
<evidence type="ECO:0000256" key="6">
    <source>
        <dbReference type="ARBA" id="ARBA00022989"/>
    </source>
</evidence>
<accession>A0A1Y0IFW2</accession>
<dbReference type="Proteomes" id="UP000196027">
    <property type="component" value="Chromosome"/>
</dbReference>
<feature type="transmembrane region" description="Helical" evidence="12">
    <location>
        <begin position="395"/>
        <end position="418"/>
    </location>
</feature>
<keyword evidence="9 12" id="KW-0472">Membrane</keyword>
<protein>
    <submittedName>
        <fullName evidence="14">NhaP-type Na+/H+ and K+/H+ antiporter</fullName>
    </submittedName>
</protein>
<dbReference type="EMBL" id="CP021425">
    <property type="protein sequence ID" value="ARU59361.1"/>
    <property type="molecule type" value="Genomic_DNA"/>
</dbReference>
<dbReference type="Gene3D" id="6.10.140.1330">
    <property type="match status" value="1"/>
</dbReference>
<feature type="transmembrane region" description="Helical" evidence="12">
    <location>
        <begin position="177"/>
        <end position="195"/>
    </location>
</feature>
<evidence type="ECO:0000259" key="13">
    <source>
        <dbReference type="PROSITE" id="PS50042"/>
    </source>
</evidence>
<name>A0A1Y0IFW2_9GAMM</name>
<feature type="transmembrane region" description="Helical" evidence="12">
    <location>
        <begin position="295"/>
        <end position="313"/>
    </location>
</feature>
<feature type="region of interest" description="Disordered" evidence="11">
    <location>
        <begin position="474"/>
        <end position="495"/>
    </location>
</feature>
<evidence type="ECO:0000256" key="11">
    <source>
        <dbReference type="SAM" id="MobiDB-lite"/>
    </source>
</evidence>
<dbReference type="InterPro" id="IPR018490">
    <property type="entry name" value="cNMP-bd_dom_sf"/>
</dbReference>
<feature type="region of interest" description="Disordered" evidence="11">
    <location>
        <begin position="765"/>
        <end position="790"/>
    </location>
</feature>
<dbReference type="AlphaFoldDB" id="A0A1Y0IFW2"/>
<feature type="transmembrane region" description="Helical" evidence="12">
    <location>
        <begin position="104"/>
        <end position="127"/>
    </location>
</feature>
<feature type="transmembrane region" description="Helical" evidence="12">
    <location>
        <begin position="34"/>
        <end position="52"/>
    </location>
</feature>
<dbReference type="GO" id="GO:0005886">
    <property type="term" value="C:plasma membrane"/>
    <property type="evidence" value="ECO:0007669"/>
    <property type="project" value="UniProtKB-SubCell"/>
</dbReference>
<feature type="transmembrane region" description="Helical" evidence="12">
    <location>
        <begin position="325"/>
        <end position="349"/>
    </location>
</feature>
<dbReference type="KEGG" id="ome:OLMES_5381"/>
<keyword evidence="4" id="KW-1003">Cell membrane</keyword>
<feature type="transmembrane region" description="Helical" evidence="12">
    <location>
        <begin position="6"/>
        <end position="27"/>
    </location>
</feature>
<keyword evidence="5 12" id="KW-0812">Transmembrane</keyword>
<dbReference type="Gene3D" id="2.60.120.10">
    <property type="entry name" value="Jelly Rolls"/>
    <property type="match status" value="1"/>
</dbReference>
<dbReference type="GO" id="GO:0015385">
    <property type="term" value="F:sodium:proton antiporter activity"/>
    <property type="evidence" value="ECO:0007669"/>
    <property type="project" value="InterPro"/>
</dbReference>
<feature type="compositionally biased region" description="Basic and acidic residues" evidence="11">
    <location>
        <begin position="770"/>
        <end position="788"/>
    </location>
</feature>
<dbReference type="InterPro" id="IPR006153">
    <property type="entry name" value="Cation/H_exchanger_TM"/>
</dbReference>
<feature type="transmembrane region" description="Helical" evidence="12">
    <location>
        <begin position="133"/>
        <end position="156"/>
    </location>
</feature>
<evidence type="ECO:0000313" key="15">
    <source>
        <dbReference type="Proteomes" id="UP000196027"/>
    </source>
</evidence>
<keyword evidence="15" id="KW-1185">Reference proteome</keyword>
<feature type="transmembrane region" description="Helical" evidence="12">
    <location>
        <begin position="75"/>
        <end position="92"/>
    </location>
</feature>
<feature type="domain" description="Cyclic nucleotide-binding" evidence="13">
    <location>
        <begin position="715"/>
        <end position="827"/>
    </location>
</feature>
<evidence type="ECO:0000256" key="9">
    <source>
        <dbReference type="ARBA" id="ARBA00023136"/>
    </source>
</evidence>
<keyword evidence="10" id="KW-0739">Sodium transport</keyword>
<dbReference type="SUPFAM" id="SSF51206">
    <property type="entry name" value="cAMP-binding domain-like"/>
    <property type="match status" value="1"/>
</dbReference>
<dbReference type="OrthoDB" id="9774146at2"/>
<evidence type="ECO:0000256" key="7">
    <source>
        <dbReference type="ARBA" id="ARBA00023053"/>
    </source>
</evidence>
<dbReference type="InterPro" id="IPR018422">
    <property type="entry name" value="Cation/H_exchanger_CPA1"/>
</dbReference>
<dbReference type="PROSITE" id="PS50042">
    <property type="entry name" value="CNMP_BINDING_3"/>
    <property type="match status" value="1"/>
</dbReference>
<proteinExistence type="predicted"/>
<dbReference type="PANTHER" id="PTHR10110:SF86">
    <property type="entry name" value="SODIUM_HYDROGEN EXCHANGER 7"/>
    <property type="match status" value="1"/>
</dbReference>
<evidence type="ECO:0000256" key="1">
    <source>
        <dbReference type="ARBA" id="ARBA00004651"/>
    </source>
</evidence>
<evidence type="ECO:0000256" key="12">
    <source>
        <dbReference type="SAM" id="Phobius"/>
    </source>
</evidence>
<evidence type="ECO:0000256" key="4">
    <source>
        <dbReference type="ARBA" id="ARBA00022475"/>
    </source>
</evidence>
<gene>
    <name evidence="14" type="ORF">OLMES_5381</name>
</gene>
<keyword evidence="7" id="KW-0915">Sodium</keyword>
<feature type="transmembrane region" description="Helical" evidence="12">
    <location>
        <begin position="249"/>
        <end position="275"/>
    </location>
</feature>
<dbReference type="InterPro" id="IPR000595">
    <property type="entry name" value="cNMP-bd_dom"/>
</dbReference>
<dbReference type="RefSeq" id="WP_087464043.1">
    <property type="nucleotide sequence ID" value="NZ_CP021425.1"/>
</dbReference>
<dbReference type="Pfam" id="PF00027">
    <property type="entry name" value="cNMP_binding"/>
    <property type="match status" value="1"/>
</dbReference>